<dbReference type="RefSeq" id="WP_026737904.1">
    <property type="nucleotide sequence ID" value="NZ_AP019822.1"/>
</dbReference>
<dbReference type="InterPro" id="IPR011013">
    <property type="entry name" value="Gal_mutarotase_sf_dom"/>
</dbReference>
<dbReference type="Gene3D" id="2.60.120.260">
    <property type="entry name" value="Galactose-binding domain-like"/>
    <property type="match status" value="1"/>
</dbReference>
<proteinExistence type="inferred from homology"/>
<reference evidence="10 11" key="1">
    <citation type="submission" date="2019-07" db="EMBL/GenBank/DDBJ databases">
        <title>Complete Genome Sequence of Leptotrichia goodfellowii Strain JCM 16774.</title>
        <authorList>
            <person name="Watanabe S."/>
            <person name="Cui L."/>
        </authorList>
    </citation>
    <scope>NUCLEOTIDE SEQUENCE [LARGE SCALE GENOMIC DNA]</scope>
    <source>
        <strain evidence="10 11">JCM16774</strain>
    </source>
</reference>
<evidence type="ECO:0000256" key="5">
    <source>
        <dbReference type="ARBA" id="ARBA00022801"/>
    </source>
</evidence>
<dbReference type="GO" id="GO:0004565">
    <property type="term" value="F:beta-galactosidase activity"/>
    <property type="evidence" value="ECO:0007669"/>
    <property type="project" value="UniProtKB-EC"/>
</dbReference>
<dbReference type="SUPFAM" id="SSF74650">
    <property type="entry name" value="Galactose mutarotase-like"/>
    <property type="match status" value="1"/>
</dbReference>
<dbReference type="Gene3D" id="2.60.40.10">
    <property type="entry name" value="Immunoglobulins"/>
    <property type="match status" value="2"/>
</dbReference>
<evidence type="ECO:0000256" key="1">
    <source>
        <dbReference type="ARBA" id="ARBA00001412"/>
    </source>
</evidence>
<dbReference type="PROSITE" id="PS00608">
    <property type="entry name" value="GLYCOSYL_HYDROL_F2_2"/>
    <property type="match status" value="1"/>
</dbReference>
<evidence type="ECO:0000256" key="2">
    <source>
        <dbReference type="ARBA" id="ARBA00007401"/>
    </source>
</evidence>
<dbReference type="InterPro" id="IPR023232">
    <property type="entry name" value="Glyco_hydro_2_AS"/>
</dbReference>
<evidence type="ECO:0000256" key="7">
    <source>
        <dbReference type="ARBA" id="ARBA00032230"/>
    </source>
</evidence>
<dbReference type="EMBL" id="AP019822">
    <property type="protein sequence ID" value="BBM36670.1"/>
    <property type="molecule type" value="Genomic_DNA"/>
</dbReference>
<dbReference type="Pfam" id="PF02929">
    <property type="entry name" value="Bgal_small_N"/>
    <property type="match status" value="1"/>
</dbReference>
<dbReference type="PROSITE" id="PS00719">
    <property type="entry name" value="GLYCOSYL_HYDROL_F2_1"/>
    <property type="match status" value="1"/>
</dbReference>
<dbReference type="InterPro" id="IPR014718">
    <property type="entry name" value="GH-type_carb-bd"/>
</dbReference>
<dbReference type="KEGG" id="lgo:JCM16774_1614"/>
<dbReference type="InterPro" id="IPR017853">
    <property type="entry name" value="GH"/>
</dbReference>
<evidence type="ECO:0000256" key="4">
    <source>
        <dbReference type="ARBA" id="ARBA00013303"/>
    </source>
</evidence>
<dbReference type="InterPro" id="IPR008979">
    <property type="entry name" value="Galactose-bd-like_sf"/>
</dbReference>
<dbReference type="GO" id="GO:0030246">
    <property type="term" value="F:carbohydrate binding"/>
    <property type="evidence" value="ECO:0007669"/>
    <property type="project" value="InterPro"/>
</dbReference>
<sequence length="1045" mass="121950">MNINNLENLNILGVNRIKPRSTFFGYDSLEKAESYNRIFSKGFKLLNGNWKCLYSEYPDNFPDNFFTPEFDDTDWDTIYVPSNWQMEGYDKPWYTNVQYPFPVNPPHVPSLNPSMVYRRKFYMSALDLKNVQYLKFEGVDSAFHVWINGKYIGYSQGSRIPSEFKINDYIIQGENLICVLVHKWNVYSYLEDQDMWWLSGIFRDVYITSEPESHIYDIFAKTSLDETYKNGILDLEVDIINNKNSKDLSIEILLKDKSTDYFLIKENSDLDSSVKSNESGIKKYNFHYEIKNILKWSSETPDLYELYITLKEKDNVLQIVPLKTGFKKIEIKDGIMLFNGKYIMLKGVNRHESHPVYGRSVRIEHMIQDLKLMKEHNINAIRTSHYPDDPKFYDLCDEYGFYVIDEADLETHGFEFVNKRNYLNNLEEWKAAFKDRAERMVERDKNHPSIIMWSLGNESGYGKNHAAMTDYIKDRDDSRLVHYEGETREIFESTDNGLPDRDPESSDVHSTMYTPIEILEKVAKLNFLKKPHIMCENLHAMGNGPGGIKDLWELLYREKRLQGGFVWEWCDHGILRTLENGEKYYAYGGDFGDTPSDSNFVIDGLVNPDRTPSPALAEYKKAIEPIKMFALNSEKTKYEVENRYDFINLNDFICNYEIKTNGKTVQTGYLENININPSKKAQFKINIGNSILNKDGDYYITFSWKIKKNIGLLPAGTELAFHQEKLSINKNTEKTSCNDEIYLKNAPDIFNIVENKNELEISLFNKKIVFDKNTGKISAYYHNGINIFKDGISLNLWRAPIDNDILEIEEFGAKKALNHWKEKCVNLVQHSLRNFKISEKTDDYIVIDVQAEVAPAVLDWGYNVHYKYKIDRKGTVTLNITGKTYGNVPETLPRIGVVMNLDKLFTDVHWLGLGPQESYIDSCSSVKFDLWHKKIEEMHTPYIFPQENGNRHNVKSFSLDSEKNIGIYFESLDNKFDFSVSEYTIENIEKAKHTYDLKKENFLQLKIDMEQYGLGSASCGEETLEKYRLYCKDFEFSFKFCTFSK</sequence>
<organism evidence="10 11">
    <name type="scientific">Pseudoleptotrichia goodfellowii</name>
    <dbReference type="NCBI Taxonomy" id="157692"/>
    <lineage>
        <taxon>Bacteria</taxon>
        <taxon>Fusobacteriati</taxon>
        <taxon>Fusobacteriota</taxon>
        <taxon>Fusobacteriia</taxon>
        <taxon>Fusobacteriales</taxon>
        <taxon>Leptotrichiaceae</taxon>
        <taxon>Pseudoleptotrichia</taxon>
    </lineage>
</organism>
<keyword evidence="5 8" id="KW-0378">Hydrolase</keyword>
<name>A0A510JBI1_9FUSO</name>
<evidence type="ECO:0000313" key="11">
    <source>
        <dbReference type="Proteomes" id="UP000321606"/>
    </source>
</evidence>
<evidence type="ECO:0000256" key="3">
    <source>
        <dbReference type="ARBA" id="ARBA00012756"/>
    </source>
</evidence>
<dbReference type="FunFam" id="3.20.20.80:FF:000018">
    <property type="entry name" value="Beta-galactosidase"/>
    <property type="match status" value="1"/>
</dbReference>
<dbReference type="InterPro" id="IPR006101">
    <property type="entry name" value="Glyco_hydro_2"/>
</dbReference>
<comment type="similarity">
    <text evidence="2 8">Belongs to the glycosyl hydrolase 2 family.</text>
</comment>
<accession>A0A510JBI1</accession>
<dbReference type="OrthoDB" id="9762066at2"/>
<dbReference type="AlphaFoldDB" id="A0A510JBI1"/>
<dbReference type="PRINTS" id="PR00132">
    <property type="entry name" value="GLHYDRLASE2"/>
</dbReference>
<dbReference type="InterPro" id="IPR013783">
    <property type="entry name" value="Ig-like_fold"/>
</dbReference>
<dbReference type="Pfam" id="PF02837">
    <property type="entry name" value="Glyco_hydro_2_N"/>
    <property type="match status" value="1"/>
</dbReference>
<dbReference type="InterPro" id="IPR004199">
    <property type="entry name" value="B-gal_small/dom_5"/>
</dbReference>
<dbReference type="InterPro" id="IPR050347">
    <property type="entry name" value="Bact_Beta-galactosidase"/>
</dbReference>
<dbReference type="GO" id="GO:0009341">
    <property type="term" value="C:beta-galactosidase complex"/>
    <property type="evidence" value="ECO:0007669"/>
    <property type="project" value="InterPro"/>
</dbReference>
<dbReference type="Pfam" id="PF16353">
    <property type="entry name" value="LacZ_4"/>
    <property type="match status" value="1"/>
</dbReference>
<dbReference type="PANTHER" id="PTHR46323:SF2">
    <property type="entry name" value="BETA-GALACTOSIDASE"/>
    <property type="match status" value="1"/>
</dbReference>
<dbReference type="InterPro" id="IPR023230">
    <property type="entry name" value="Glyco_hydro_2_CS"/>
</dbReference>
<dbReference type="Pfam" id="PF00703">
    <property type="entry name" value="Glyco_hydro_2"/>
    <property type="match status" value="1"/>
</dbReference>
<dbReference type="InterPro" id="IPR006102">
    <property type="entry name" value="Ig-like_GH2"/>
</dbReference>
<dbReference type="InterPro" id="IPR036156">
    <property type="entry name" value="Beta-gal/glucu_dom_sf"/>
</dbReference>
<dbReference type="STRING" id="714315.GCA_000516535_01621"/>
<feature type="domain" description="Beta galactosidase small chain/" evidence="9">
    <location>
        <begin position="760"/>
        <end position="1041"/>
    </location>
</feature>
<evidence type="ECO:0000313" key="10">
    <source>
        <dbReference type="EMBL" id="BBM36670.1"/>
    </source>
</evidence>
<dbReference type="GO" id="GO:0005990">
    <property type="term" value="P:lactose catabolic process"/>
    <property type="evidence" value="ECO:0007669"/>
    <property type="project" value="TreeGrafter"/>
</dbReference>
<evidence type="ECO:0000259" key="9">
    <source>
        <dbReference type="SMART" id="SM01038"/>
    </source>
</evidence>
<dbReference type="EC" id="3.2.1.23" evidence="3 8"/>
<dbReference type="SUPFAM" id="SSF49785">
    <property type="entry name" value="Galactose-binding domain-like"/>
    <property type="match status" value="1"/>
</dbReference>
<dbReference type="Gene3D" id="3.20.20.80">
    <property type="entry name" value="Glycosidases"/>
    <property type="match status" value="1"/>
</dbReference>
<dbReference type="PANTHER" id="PTHR46323">
    <property type="entry name" value="BETA-GALACTOSIDASE"/>
    <property type="match status" value="1"/>
</dbReference>
<protein>
    <recommendedName>
        <fullName evidence="4 8">Beta-galactosidase</fullName>
        <ecNumber evidence="3 8">3.2.1.23</ecNumber>
    </recommendedName>
    <alternativeName>
        <fullName evidence="7 8">Lactase</fullName>
    </alternativeName>
</protein>
<dbReference type="SUPFAM" id="SSF51445">
    <property type="entry name" value="(Trans)glycosidases"/>
    <property type="match status" value="1"/>
</dbReference>
<dbReference type="InterPro" id="IPR006103">
    <property type="entry name" value="Glyco_hydro_2_cat"/>
</dbReference>
<dbReference type="SMART" id="SM01038">
    <property type="entry name" value="Bgal_small_N"/>
    <property type="match status" value="1"/>
</dbReference>
<dbReference type="Pfam" id="PF02836">
    <property type="entry name" value="Glyco_hydro_2_C"/>
    <property type="match status" value="1"/>
</dbReference>
<keyword evidence="6 8" id="KW-0326">Glycosidase</keyword>
<dbReference type="SUPFAM" id="SSF49303">
    <property type="entry name" value="beta-Galactosidase/glucuronidase domain"/>
    <property type="match status" value="2"/>
</dbReference>
<evidence type="ECO:0000256" key="8">
    <source>
        <dbReference type="RuleBase" id="RU361154"/>
    </source>
</evidence>
<comment type="catalytic activity">
    <reaction evidence="1 8">
        <text>Hydrolysis of terminal non-reducing beta-D-galactose residues in beta-D-galactosides.</text>
        <dbReference type="EC" id="3.2.1.23"/>
    </reaction>
</comment>
<gene>
    <name evidence="10" type="ORF">JCM16774_1614</name>
</gene>
<evidence type="ECO:0000256" key="6">
    <source>
        <dbReference type="ARBA" id="ARBA00023295"/>
    </source>
</evidence>
<dbReference type="Proteomes" id="UP000321606">
    <property type="component" value="Chromosome"/>
</dbReference>
<dbReference type="InterPro" id="IPR032312">
    <property type="entry name" value="LacZ_4"/>
</dbReference>
<dbReference type="InterPro" id="IPR006104">
    <property type="entry name" value="Glyco_hydro_2_N"/>
</dbReference>
<dbReference type="Gene3D" id="2.70.98.10">
    <property type="match status" value="1"/>
</dbReference>